<feature type="domain" description="GGDEF" evidence="4">
    <location>
        <begin position="263"/>
        <end position="391"/>
    </location>
</feature>
<evidence type="ECO:0000259" key="3">
    <source>
        <dbReference type="PROSITE" id="PS50885"/>
    </source>
</evidence>
<dbReference type="RefSeq" id="WP_345340898.1">
    <property type="nucleotide sequence ID" value="NZ_BAABLI010000017.1"/>
</dbReference>
<dbReference type="Pfam" id="PF00990">
    <property type="entry name" value="GGDEF"/>
    <property type="match status" value="1"/>
</dbReference>
<keyword evidence="1" id="KW-0812">Transmembrane</keyword>
<dbReference type="InterPro" id="IPR050706">
    <property type="entry name" value="Cyclic-di-GMP_PDE-like"/>
</dbReference>
<organism evidence="5 6">
    <name type="scientific">Corallincola platygyrae</name>
    <dbReference type="NCBI Taxonomy" id="1193278"/>
    <lineage>
        <taxon>Bacteria</taxon>
        <taxon>Pseudomonadati</taxon>
        <taxon>Pseudomonadota</taxon>
        <taxon>Gammaproteobacteria</taxon>
        <taxon>Alteromonadales</taxon>
        <taxon>Psychromonadaceae</taxon>
        <taxon>Corallincola</taxon>
    </lineage>
</organism>
<dbReference type="PANTHER" id="PTHR33121:SF79">
    <property type="entry name" value="CYCLIC DI-GMP PHOSPHODIESTERASE PDED-RELATED"/>
    <property type="match status" value="1"/>
</dbReference>
<protein>
    <submittedName>
        <fullName evidence="5">EAL domain-containing protein</fullName>
    </submittedName>
</protein>
<accession>A0ABW4XNE2</accession>
<feature type="transmembrane region" description="Helical" evidence="1">
    <location>
        <begin position="155"/>
        <end position="174"/>
    </location>
</feature>
<reference evidence="6" key="1">
    <citation type="journal article" date="2019" name="Int. J. Syst. Evol. Microbiol.">
        <title>The Global Catalogue of Microorganisms (GCM) 10K type strain sequencing project: providing services to taxonomists for standard genome sequencing and annotation.</title>
        <authorList>
            <consortium name="The Broad Institute Genomics Platform"/>
            <consortium name="The Broad Institute Genome Sequencing Center for Infectious Disease"/>
            <person name="Wu L."/>
            <person name="Ma J."/>
        </authorList>
    </citation>
    <scope>NUCLEOTIDE SEQUENCE [LARGE SCALE GENOMIC DNA]</scope>
    <source>
        <strain evidence="6">CGMCC 1.10992</strain>
    </source>
</reference>
<dbReference type="Gene3D" id="6.10.340.10">
    <property type="match status" value="1"/>
</dbReference>
<dbReference type="Pfam" id="PF16448">
    <property type="entry name" value="LapD_MoxY_N"/>
    <property type="match status" value="1"/>
</dbReference>
<dbReference type="InterPro" id="IPR035919">
    <property type="entry name" value="EAL_sf"/>
</dbReference>
<keyword evidence="6" id="KW-1185">Reference proteome</keyword>
<keyword evidence="1" id="KW-1133">Transmembrane helix</keyword>
<sequence length="644" mass="72752">MSLRTRLLLLLVFTSLLGAGVYFVVQLKQTQEYLKEQLQTHATDTARYFGMWCLQHVETGDLVMVETQVNSLVDSNYIGEFTLTDKNDKVVIHRTGSLQLEGVPGWFIDWLVLEPGTGQSELYSWNYLGKIEIKSNTGLAYEYLWLSAQKSLRNALFIAIGASALGLWFLLVILKPLRNIERQANAIAERNFFTIELPEPSELRSVVVATNKMVEKTEKNFKDLSDRAEKLQAEAFIDGLTQLRNRRAFIDHLKTLLKDPEQPSGALWFVRLTGIESLQQRSGAPVAKEQIKRVCQLCQEVAEHFQGWAFRTSESEIALLLPTRLEQVKNVESLSSSLEAFAHPEQTQGVAIIGVCDYRPGMEMKQLLANADHALTLAGQPGENRIHILTPEEKLDADQLDIAARKQKLLRQIRPPHLRLSCQPIFDSGNDQILTYELLSRFYDDSGEPLNTPDLFAELGRLGLIEELDKSVILQAQELAGRLPRLKFAINLSVQTVLDSKFIDWLRQQTSGSKLTGQQLSFELSEHSLQQHMTGAERFISQARSLGFGITIEKFGVSTLPFSYLRQIRPDHLKVAGNYVHGISDERENQDFIRTLIQLGHGLDIDVYAEQVETEEEACTLRELGIDGLQGYLFGQPESVEKLN</sequence>
<keyword evidence="1" id="KW-0472">Membrane</keyword>
<dbReference type="SMART" id="SM00052">
    <property type="entry name" value="EAL"/>
    <property type="match status" value="1"/>
</dbReference>
<evidence type="ECO:0000313" key="6">
    <source>
        <dbReference type="Proteomes" id="UP001597380"/>
    </source>
</evidence>
<dbReference type="EMBL" id="JBHUHT010000011">
    <property type="protein sequence ID" value="MFD2095993.1"/>
    <property type="molecule type" value="Genomic_DNA"/>
</dbReference>
<evidence type="ECO:0000313" key="5">
    <source>
        <dbReference type="EMBL" id="MFD2095993.1"/>
    </source>
</evidence>
<gene>
    <name evidence="5" type="ORF">ACFSJ3_08360</name>
</gene>
<dbReference type="Proteomes" id="UP001597380">
    <property type="component" value="Unassembled WGS sequence"/>
</dbReference>
<dbReference type="CDD" id="cd01948">
    <property type="entry name" value="EAL"/>
    <property type="match status" value="1"/>
</dbReference>
<comment type="caution">
    <text evidence="5">The sequence shown here is derived from an EMBL/GenBank/DDBJ whole genome shotgun (WGS) entry which is preliminary data.</text>
</comment>
<dbReference type="InterPro" id="IPR032244">
    <property type="entry name" value="LapD_MoxY_N"/>
</dbReference>
<dbReference type="Pfam" id="PF00563">
    <property type="entry name" value="EAL"/>
    <property type="match status" value="1"/>
</dbReference>
<evidence type="ECO:0000256" key="1">
    <source>
        <dbReference type="SAM" id="Phobius"/>
    </source>
</evidence>
<dbReference type="Gene3D" id="6.20.270.20">
    <property type="entry name" value="LapD/MoxY periplasmic domain"/>
    <property type="match status" value="1"/>
</dbReference>
<name>A0ABW4XNE2_9GAMM</name>
<evidence type="ECO:0000259" key="4">
    <source>
        <dbReference type="PROSITE" id="PS50887"/>
    </source>
</evidence>
<feature type="domain" description="HAMP" evidence="3">
    <location>
        <begin position="171"/>
        <end position="222"/>
    </location>
</feature>
<feature type="domain" description="EAL" evidence="2">
    <location>
        <begin position="402"/>
        <end position="644"/>
    </location>
</feature>
<dbReference type="InterPro" id="IPR000160">
    <property type="entry name" value="GGDEF_dom"/>
</dbReference>
<dbReference type="SMART" id="SM00267">
    <property type="entry name" value="GGDEF"/>
    <property type="match status" value="1"/>
</dbReference>
<evidence type="ECO:0000259" key="2">
    <source>
        <dbReference type="PROSITE" id="PS50883"/>
    </source>
</evidence>
<proteinExistence type="predicted"/>
<dbReference type="InterPro" id="IPR042461">
    <property type="entry name" value="LapD_MoxY_peri_C"/>
</dbReference>
<dbReference type="PROSITE" id="PS50885">
    <property type="entry name" value="HAMP"/>
    <property type="match status" value="1"/>
</dbReference>
<dbReference type="InterPro" id="IPR029787">
    <property type="entry name" value="Nucleotide_cyclase"/>
</dbReference>
<dbReference type="PROSITE" id="PS50883">
    <property type="entry name" value="EAL"/>
    <property type="match status" value="1"/>
</dbReference>
<dbReference type="SUPFAM" id="SSF141868">
    <property type="entry name" value="EAL domain-like"/>
    <property type="match status" value="1"/>
</dbReference>
<dbReference type="PANTHER" id="PTHR33121">
    <property type="entry name" value="CYCLIC DI-GMP PHOSPHODIESTERASE PDEF"/>
    <property type="match status" value="1"/>
</dbReference>
<dbReference type="InterPro" id="IPR043128">
    <property type="entry name" value="Rev_trsase/Diguanyl_cyclase"/>
</dbReference>
<dbReference type="SUPFAM" id="SSF55073">
    <property type="entry name" value="Nucleotide cyclase"/>
    <property type="match status" value="1"/>
</dbReference>
<dbReference type="Gene3D" id="3.20.20.450">
    <property type="entry name" value="EAL domain"/>
    <property type="match status" value="1"/>
</dbReference>
<dbReference type="InterPro" id="IPR003660">
    <property type="entry name" value="HAMP_dom"/>
</dbReference>
<dbReference type="Gene3D" id="3.30.110.200">
    <property type="match status" value="1"/>
</dbReference>
<dbReference type="Gene3D" id="3.30.70.270">
    <property type="match status" value="1"/>
</dbReference>
<dbReference type="InterPro" id="IPR001633">
    <property type="entry name" value="EAL_dom"/>
</dbReference>
<dbReference type="PROSITE" id="PS50887">
    <property type="entry name" value="GGDEF"/>
    <property type="match status" value="1"/>
</dbReference>